<keyword evidence="1" id="KW-0479">Metal-binding</keyword>
<dbReference type="InterPro" id="IPR036875">
    <property type="entry name" value="Znf_CCHC_sf"/>
</dbReference>
<dbReference type="PANTHER" id="PTHR34482">
    <property type="entry name" value="DNA DAMAGE-INDUCIBLE PROTEIN 1-LIKE"/>
    <property type="match status" value="1"/>
</dbReference>
<dbReference type="GO" id="GO:0008270">
    <property type="term" value="F:zinc ion binding"/>
    <property type="evidence" value="ECO:0007669"/>
    <property type="project" value="UniProtKB-KW"/>
</dbReference>
<name>A0AAV9KTS0_9SOLN</name>
<dbReference type="PANTHER" id="PTHR34482:SF49">
    <property type="entry name" value="RETROTRANSPOSON GAG DOMAIN-CONTAINING PROTEIN"/>
    <property type="match status" value="1"/>
</dbReference>
<dbReference type="AlphaFoldDB" id="A0AAV9KTS0"/>
<keyword evidence="1" id="KW-0862">Zinc</keyword>
<evidence type="ECO:0000313" key="4">
    <source>
        <dbReference type="EMBL" id="KAK4716641.1"/>
    </source>
</evidence>
<evidence type="ECO:0000313" key="5">
    <source>
        <dbReference type="Proteomes" id="UP001311915"/>
    </source>
</evidence>
<dbReference type="Pfam" id="PF00098">
    <property type="entry name" value="zf-CCHC"/>
    <property type="match status" value="1"/>
</dbReference>
<protein>
    <recommendedName>
        <fullName evidence="3">CCHC-type domain-containing protein</fullName>
    </recommendedName>
</protein>
<dbReference type="Gene3D" id="4.10.60.10">
    <property type="entry name" value="Zinc finger, CCHC-type"/>
    <property type="match status" value="1"/>
</dbReference>
<sequence length="180" mass="19790">MSVREYRLRFDSLARYAPSFVDTMYDRVRRFVGGLDLDYINACSIATLNDNMAISRIQAFAQGIEDHRHLHYMSPCEGSRASGSQQQRGLGQARTAPPHCATCSRMHIWSFRQGSTGCYSCGQEGHRWRNCPTIGQGVIGQLTRSVVGSSSSAQYTRRGPQTSAGRGRGEGREGASSFGS</sequence>
<gene>
    <name evidence="4" type="ORF">R3W88_014979</name>
</gene>
<feature type="region of interest" description="Disordered" evidence="2">
    <location>
        <begin position="76"/>
        <end position="96"/>
    </location>
</feature>
<accession>A0AAV9KTS0</accession>
<proteinExistence type="predicted"/>
<evidence type="ECO:0000259" key="3">
    <source>
        <dbReference type="PROSITE" id="PS50158"/>
    </source>
</evidence>
<keyword evidence="5" id="KW-1185">Reference proteome</keyword>
<organism evidence="4 5">
    <name type="scientific">Solanum pinnatisectum</name>
    <name type="common">tansyleaf nightshade</name>
    <dbReference type="NCBI Taxonomy" id="50273"/>
    <lineage>
        <taxon>Eukaryota</taxon>
        <taxon>Viridiplantae</taxon>
        <taxon>Streptophyta</taxon>
        <taxon>Embryophyta</taxon>
        <taxon>Tracheophyta</taxon>
        <taxon>Spermatophyta</taxon>
        <taxon>Magnoliopsida</taxon>
        <taxon>eudicotyledons</taxon>
        <taxon>Gunneridae</taxon>
        <taxon>Pentapetalae</taxon>
        <taxon>asterids</taxon>
        <taxon>lamiids</taxon>
        <taxon>Solanales</taxon>
        <taxon>Solanaceae</taxon>
        <taxon>Solanoideae</taxon>
        <taxon>Solaneae</taxon>
        <taxon>Solanum</taxon>
    </lineage>
</organism>
<reference evidence="4 5" key="1">
    <citation type="submission" date="2023-10" db="EMBL/GenBank/DDBJ databases">
        <title>Genome-Wide Identification Analysis in wild type Solanum Pinnatisectum Reveals Some Genes Defensing Phytophthora Infestans.</title>
        <authorList>
            <person name="Sun C."/>
        </authorList>
    </citation>
    <scope>NUCLEOTIDE SEQUENCE [LARGE SCALE GENOMIC DNA]</scope>
    <source>
        <strain evidence="4">LQN</strain>
        <tissue evidence="4">Leaf</tissue>
    </source>
</reference>
<comment type="caution">
    <text evidence="4">The sequence shown here is derived from an EMBL/GenBank/DDBJ whole genome shotgun (WGS) entry which is preliminary data.</text>
</comment>
<feature type="domain" description="CCHC-type" evidence="3">
    <location>
        <begin position="118"/>
        <end position="132"/>
    </location>
</feature>
<dbReference type="PROSITE" id="PS50158">
    <property type="entry name" value="ZF_CCHC"/>
    <property type="match status" value="1"/>
</dbReference>
<evidence type="ECO:0000256" key="1">
    <source>
        <dbReference type="PROSITE-ProRule" id="PRU00047"/>
    </source>
</evidence>
<feature type="compositionally biased region" description="Polar residues" evidence="2">
    <location>
        <begin position="149"/>
        <end position="162"/>
    </location>
</feature>
<dbReference type="Proteomes" id="UP001311915">
    <property type="component" value="Unassembled WGS sequence"/>
</dbReference>
<dbReference type="GO" id="GO:0003676">
    <property type="term" value="F:nucleic acid binding"/>
    <property type="evidence" value="ECO:0007669"/>
    <property type="project" value="InterPro"/>
</dbReference>
<dbReference type="SMART" id="SM00343">
    <property type="entry name" value="ZnF_C2HC"/>
    <property type="match status" value="1"/>
</dbReference>
<feature type="region of interest" description="Disordered" evidence="2">
    <location>
        <begin position="149"/>
        <end position="180"/>
    </location>
</feature>
<dbReference type="SUPFAM" id="SSF57756">
    <property type="entry name" value="Retrovirus zinc finger-like domains"/>
    <property type="match status" value="1"/>
</dbReference>
<evidence type="ECO:0000256" key="2">
    <source>
        <dbReference type="SAM" id="MobiDB-lite"/>
    </source>
</evidence>
<dbReference type="EMBL" id="JAWPEI010000009">
    <property type="protein sequence ID" value="KAK4716641.1"/>
    <property type="molecule type" value="Genomic_DNA"/>
</dbReference>
<keyword evidence="1" id="KW-0863">Zinc-finger</keyword>
<dbReference type="InterPro" id="IPR001878">
    <property type="entry name" value="Znf_CCHC"/>
</dbReference>